<dbReference type="Proteomes" id="UP000596742">
    <property type="component" value="Unassembled WGS sequence"/>
</dbReference>
<name>A0A8B6C264_MYTGA</name>
<dbReference type="EMBL" id="UYJE01000982">
    <property type="protein sequence ID" value="VDH98197.1"/>
    <property type="molecule type" value="Genomic_DNA"/>
</dbReference>
<dbReference type="AlphaFoldDB" id="A0A8B6C264"/>
<sequence>MADEDRQNLRVPIVQSEALERKISACLRRWLGVPRSFSSIGLYSTGTKLQLPMKALTEEYKVTKTRQVMTLRDSKDAKVRGAKVKIRTGRKWKQRKQFKEA</sequence>
<keyword evidence="2" id="KW-1185">Reference proteome</keyword>
<evidence type="ECO:0000313" key="1">
    <source>
        <dbReference type="EMBL" id="VDH98197.1"/>
    </source>
</evidence>
<gene>
    <name evidence="1" type="ORF">MGAL_10B012913</name>
</gene>
<reference evidence="1" key="1">
    <citation type="submission" date="2018-11" db="EMBL/GenBank/DDBJ databases">
        <authorList>
            <person name="Alioto T."/>
            <person name="Alioto T."/>
        </authorList>
    </citation>
    <scope>NUCLEOTIDE SEQUENCE</scope>
</reference>
<dbReference type="OrthoDB" id="8919709at2759"/>
<proteinExistence type="predicted"/>
<comment type="caution">
    <text evidence="1">The sequence shown here is derived from an EMBL/GenBank/DDBJ whole genome shotgun (WGS) entry which is preliminary data.</text>
</comment>
<accession>A0A8B6C264</accession>
<protein>
    <submittedName>
        <fullName evidence="1">Uncharacterized protein</fullName>
    </submittedName>
</protein>
<organism evidence="1 2">
    <name type="scientific">Mytilus galloprovincialis</name>
    <name type="common">Mediterranean mussel</name>
    <dbReference type="NCBI Taxonomy" id="29158"/>
    <lineage>
        <taxon>Eukaryota</taxon>
        <taxon>Metazoa</taxon>
        <taxon>Spiralia</taxon>
        <taxon>Lophotrochozoa</taxon>
        <taxon>Mollusca</taxon>
        <taxon>Bivalvia</taxon>
        <taxon>Autobranchia</taxon>
        <taxon>Pteriomorphia</taxon>
        <taxon>Mytilida</taxon>
        <taxon>Mytiloidea</taxon>
        <taxon>Mytilidae</taxon>
        <taxon>Mytilinae</taxon>
        <taxon>Mytilus</taxon>
    </lineage>
</organism>
<evidence type="ECO:0000313" key="2">
    <source>
        <dbReference type="Proteomes" id="UP000596742"/>
    </source>
</evidence>